<evidence type="ECO:0000256" key="3">
    <source>
        <dbReference type="ARBA" id="ARBA00022804"/>
    </source>
</evidence>
<evidence type="ECO:0000256" key="1">
    <source>
        <dbReference type="ARBA" id="ARBA00004328"/>
    </source>
</evidence>
<comment type="similarity">
    <text evidence="7">Belongs to the Leviviricetes maturation protein family.</text>
</comment>
<organism evidence="8">
    <name type="scientific">Leviviridae sp</name>
    <dbReference type="NCBI Taxonomy" id="2027243"/>
    <lineage>
        <taxon>Viruses</taxon>
        <taxon>Riboviria</taxon>
        <taxon>Orthornavirae</taxon>
        <taxon>Lenarviricota</taxon>
        <taxon>Leviviricetes</taxon>
        <taxon>Norzivirales</taxon>
        <taxon>Fiersviridae</taxon>
    </lineage>
</organism>
<name>A0A514DCH5_9VIRU</name>
<evidence type="ECO:0000256" key="5">
    <source>
        <dbReference type="ARBA" id="ARBA00023104"/>
    </source>
</evidence>
<keyword evidence="6" id="KW-1160">Virus entry into host cell</keyword>
<dbReference type="InterPro" id="IPR005563">
    <property type="entry name" value="A_protein"/>
</dbReference>
<comment type="subcellular location">
    <subcellularLocation>
        <location evidence="1">Virion</location>
    </subcellularLocation>
</comment>
<evidence type="ECO:0000256" key="4">
    <source>
        <dbReference type="ARBA" id="ARBA00022844"/>
    </source>
</evidence>
<evidence type="ECO:0000256" key="2">
    <source>
        <dbReference type="ARBA" id="ARBA00022581"/>
    </source>
</evidence>
<proteinExistence type="inferred from homology"/>
<keyword evidence="5" id="KW-1175">Viral attachment to host cell pilus</keyword>
<keyword evidence="3" id="KW-1161">Viral attachment to host cell</keyword>
<protein>
    <recommendedName>
        <fullName evidence="9">Maturation</fullName>
    </recommendedName>
</protein>
<reference evidence="8" key="1">
    <citation type="submission" date="2019-05" db="EMBL/GenBank/DDBJ databases">
        <title>Metatranscriptomic reconstruction reveals RNA viruses with the potential to shape carbon cycling in soil.</title>
        <authorList>
            <person name="Starr E.P."/>
            <person name="Nuccio E."/>
            <person name="Pett-Ridge J."/>
            <person name="Banfield J.F."/>
            <person name="Firestone M.K."/>
        </authorList>
    </citation>
    <scope>NUCLEOTIDE SEQUENCE</scope>
    <source>
        <strain evidence="8">H2_Bulk_34_342</strain>
    </source>
</reference>
<dbReference type="GO" id="GO:0044423">
    <property type="term" value="C:virion component"/>
    <property type="evidence" value="ECO:0007669"/>
    <property type="project" value="UniProtKB-KW"/>
</dbReference>
<keyword evidence="2" id="KW-0945">Host-virus interaction</keyword>
<dbReference type="GO" id="GO:0039666">
    <property type="term" value="P:virion attachment to host cell pilus"/>
    <property type="evidence" value="ECO:0007669"/>
    <property type="project" value="UniProtKB-KW"/>
</dbReference>
<gene>
    <name evidence="8" type="ORF">H2Bulk34342_000003</name>
</gene>
<sequence length="415" mass="45622">MNEIKPNSKFWTYVGRDDVGTTTIPSEQRSVKWTDTRSGVDNPRYKSQIKAGTNASTDFVGVKNEIVHDTGCSADFSVYNKIQKKNQRMWGKGYYSNGPSFSTVPVLSSSADNVALGKFYASARKAQTSMQGLTFLGELAEAIHMIRHPAQGLRGAVKSTLDLYANLVKRYAGRRLNRKQLQQELANLYLEGVFGWLPLIADIKSGLEAYDKLMSDGPTHLQCRGFGNETKQVSSSSGIENIYTSNYPSTYNFLSKTEVQVVYYGAVRGTVTGGASIEKAKSLFGFRADEFVPTLWELCPWSFLVDYFTNIGDIVSAATYVNANLAWCSKTTRQISSQSRSGIFESHLNNIDYVTSGSGSYAWETKTTRVVRTANIVPGIPGLELSLPGSNAKWANIAALVTQSRSLSTALSKLL</sequence>
<evidence type="ECO:0000256" key="6">
    <source>
        <dbReference type="ARBA" id="ARBA00023296"/>
    </source>
</evidence>
<keyword evidence="4" id="KW-0946">Virion</keyword>
<evidence type="ECO:0008006" key="9">
    <source>
        <dbReference type="Google" id="ProtNLM"/>
    </source>
</evidence>
<evidence type="ECO:0000256" key="7">
    <source>
        <dbReference type="ARBA" id="ARBA00035110"/>
    </source>
</evidence>
<dbReference type="Pfam" id="PF03863">
    <property type="entry name" value="Phage_mat-A"/>
    <property type="match status" value="1"/>
</dbReference>
<evidence type="ECO:0000313" key="8">
    <source>
        <dbReference type="EMBL" id="QDH91328.1"/>
    </source>
</evidence>
<dbReference type="EMBL" id="MN036166">
    <property type="protein sequence ID" value="QDH91328.1"/>
    <property type="molecule type" value="Genomic_RNA"/>
</dbReference>
<accession>A0A514DCH5</accession>